<dbReference type="PANTHER" id="PTHR12428:SF65">
    <property type="entry name" value="CYTOCHROME C OXIDASE ASSEMBLY PROTEIN COX18, MITOCHONDRIAL"/>
    <property type="match status" value="1"/>
</dbReference>
<feature type="compositionally biased region" description="Basic and acidic residues" evidence="9">
    <location>
        <begin position="300"/>
        <end position="312"/>
    </location>
</feature>
<feature type="compositionally biased region" description="Basic and acidic residues" evidence="9">
    <location>
        <begin position="350"/>
        <end position="360"/>
    </location>
</feature>
<keyword evidence="5" id="KW-0653">Protein transport</keyword>
<dbReference type="GO" id="GO:0015031">
    <property type="term" value="P:protein transport"/>
    <property type="evidence" value="ECO:0007669"/>
    <property type="project" value="UniProtKB-KW"/>
</dbReference>
<feature type="domain" description="Membrane insertase YidC/Oxa/ALB C-terminal" evidence="11">
    <location>
        <begin position="24"/>
        <end position="262"/>
    </location>
</feature>
<dbReference type="Pfam" id="PF02096">
    <property type="entry name" value="60KD_IMP"/>
    <property type="match status" value="1"/>
</dbReference>
<dbReference type="EMBL" id="CAFBIY010000022">
    <property type="protein sequence ID" value="CAB4848027.1"/>
    <property type="molecule type" value="Genomic_DNA"/>
</dbReference>
<dbReference type="EMBL" id="CAFAAV010000003">
    <property type="protein sequence ID" value="CAB4800261.1"/>
    <property type="molecule type" value="Genomic_DNA"/>
</dbReference>
<evidence type="ECO:0000313" key="13">
    <source>
        <dbReference type="EMBL" id="CAB4709355.1"/>
    </source>
</evidence>
<dbReference type="CDD" id="cd20070">
    <property type="entry name" value="5TM_YidC_Alb3"/>
    <property type="match status" value="1"/>
</dbReference>
<dbReference type="EMBL" id="CAFBOL010000013">
    <property type="protein sequence ID" value="CAB4980393.1"/>
    <property type="molecule type" value="Genomic_DNA"/>
</dbReference>
<feature type="transmembrane region" description="Helical" evidence="10">
    <location>
        <begin position="224"/>
        <end position="249"/>
    </location>
</feature>
<evidence type="ECO:0000256" key="4">
    <source>
        <dbReference type="ARBA" id="ARBA00022692"/>
    </source>
</evidence>
<evidence type="ECO:0000313" key="15">
    <source>
        <dbReference type="EMBL" id="CAB4848027.1"/>
    </source>
</evidence>
<dbReference type="EMBL" id="CAEZYF010000003">
    <property type="protein sequence ID" value="CAB4709355.1"/>
    <property type="molecule type" value="Genomic_DNA"/>
</dbReference>
<evidence type="ECO:0000313" key="14">
    <source>
        <dbReference type="EMBL" id="CAB4800261.1"/>
    </source>
</evidence>
<evidence type="ECO:0000313" key="12">
    <source>
        <dbReference type="EMBL" id="CAB4362779.1"/>
    </source>
</evidence>
<evidence type="ECO:0000256" key="10">
    <source>
        <dbReference type="SAM" id="Phobius"/>
    </source>
</evidence>
<evidence type="ECO:0000256" key="2">
    <source>
        <dbReference type="ARBA" id="ARBA00022448"/>
    </source>
</evidence>
<evidence type="ECO:0000256" key="1">
    <source>
        <dbReference type="ARBA" id="ARBA00004651"/>
    </source>
</evidence>
<accession>A0A6J6XSG1</accession>
<evidence type="ECO:0000256" key="6">
    <source>
        <dbReference type="ARBA" id="ARBA00022989"/>
    </source>
</evidence>
<evidence type="ECO:0000256" key="3">
    <source>
        <dbReference type="ARBA" id="ARBA00022475"/>
    </source>
</evidence>
<keyword evidence="7 10" id="KW-0472">Membrane</keyword>
<sequence length="360" mass="39588">MIALELFEYPAKLLAWFYSFTHNYIIAISMIALVVMLVTAPLVLKSTKGMLEMQKLQPEMKRLQNQHRGDRQKLNEEMMKLYQEHKVNPLASCLPLLLQMPVFIIMFRVLHGLTNKVTCVAGNALDACNGAGGIRLVGGEKVFSPKYLDHGSKLYTDVLGKKEMLSFGLDLASRPYQVISESFGKGIIYALLVVALGVLYFVQQRMIASRAAVSPSVSPAQQKLMQYLPVVFAVFLVFYLTALVVYYMAQAVFRIGLNYYITHRFYKGDESLGRQAQRAGDSAREMAKKDGGGGGMFANAKRELATAKDQAKKGAPAAPVSSKRVTAPKNKPTPTSGKAAGRPAPTGKASRVDGRPSKKK</sequence>
<keyword evidence="3" id="KW-1003">Cell membrane</keyword>
<dbReference type="EMBL" id="CAESGF010000003">
    <property type="protein sequence ID" value="CAB4362779.1"/>
    <property type="molecule type" value="Genomic_DNA"/>
</dbReference>
<keyword evidence="8" id="KW-0143">Chaperone</keyword>
<gene>
    <name evidence="13" type="ORF">UFOPK2656_00563</name>
    <name evidence="14" type="ORF">UFOPK3099_00076</name>
    <name evidence="15" type="ORF">UFOPK3267_00606</name>
    <name evidence="16" type="ORF">UFOPK3651_00601</name>
    <name evidence="17" type="ORF">UFOPK3931_00767</name>
    <name evidence="12" type="ORF">UFOPK4189_00561</name>
</gene>
<evidence type="ECO:0000256" key="9">
    <source>
        <dbReference type="SAM" id="MobiDB-lite"/>
    </source>
</evidence>
<name>A0A6J6XSG1_9ZZZZ</name>
<organism evidence="14">
    <name type="scientific">freshwater metagenome</name>
    <dbReference type="NCBI Taxonomy" id="449393"/>
    <lineage>
        <taxon>unclassified sequences</taxon>
        <taxon>metagenomes</taxon>
        <taxon>ecological metagenomes</taxon>
    </lineage>
</organism>
<evidence type="ECO:0000256" key="8">
    <source>
        <dbReference type="ARBA" id="ARBA00023186"/>
    </source>
</evidence>
<dbReference type="PANTHER" id="PTHR12428">
    <property type="entry name" value="OXA1"/>
    <property type="match status" value="1"/>
</dbReference>
<evidence type="ECO:0000256" key="5">
    <source>
        <dbReference type="ARBA" id="ARBA00022927"/>
    </source>
</evidence>
<keyword evidence="6 10" id="KW-1133">Transmembrane helix</keyword>
<dbReference type="InterPro" id="IPR047196">
    <property type="entry name" value="YidC_ALB_C"/>
</dbReference>
<keyword evidence="4 10" id="KW-0812">Transmembrane</keyword>
<dbReference type="GO" id="GO:0051205">
    <property type="term" value="P:protein insertion into membrane"/>
    <property type="evidence" value="ECO:0007669"/>
    <property type="project" value="TreeGrafter"/>
</dbReference>
<dbReference type="GO" id="GO:0032977">
    <property type="term" value="F:membrane insertase activity"/>
    <property type="evidence" value="ECO:0007669"/>
    <property type="project" value="InterPro"/>
</dbReference>
<comment type="subcellular location">
    <subcellularLocation>
        <location evidence="1">Cell membrane</location>
        <topology evidence="1">Multi-pass membrane protein</topology>
    </subcellularLocation>
</comment>
<evidence type="ECO:0000313" key="17">
    <source>
        <dbReference type="EMBL" id="CAB4980393.1"/>
    </source>
</evidence>
<proteinExistence type="predicted"/>
<dbReference type="InterPro" id="IPR001708">
    <property type="entry name" value="YidC/ALB3/OXA1/COX18"/>
</dbReference>
<dbReference type="EMBL" id="CAFBMT010000003">
    <property type="protein sequence ID" value="CAB4917013.1"/>
    <property type="molecule type" value="Genomic_DNA"/>
</dbReference>
<feature type="region of interest" description="Disordered" evidence="9">
    <location>
        <begin position="273"/>
        <end position="360"/>
    </location>
</feature>
<dbReference type="GO" id="GO:0005886">
    <property type="term" value="C:plasma membrane"/>
    <property type="evidence" value="ECO:0007669"/>
    <property type="project" value="UniProtKB-SubCell"/>
</dbReference>
<evidence type="ECO:0000313" key="16">
    <source>
        <dbReference type="EMBL" id="CAB4917013.1"/>
    </source>
</evidence>
<protein>
    <submittedName>
        <fullName evidence="14">Unannotated protein</fullName>
    </submittedName>
</protein>
<keyword evidence="2" id="KW-0813">Transport</keyword>
<reference evidence="14" key="1">
    <citation type="submission" date="2020-05" db="EMBL/GenBank/DDBJ databases">
        <authorList>
            <person name="Chiriac C."/>
            <person name="Salcher M."/>
            <person name="Ghai R."/>
            <person name="Kavagutti S V."/>
        </authorList>
    </citation>
    <scope>NUCLEOTIDE SEQUENCE</scope>
</reference>
<feature type="transmembrane region" description="Helical" evidence="10">
    <location>
        <begin position="87"/>
        <end position="107"/>
    </location>
</feature>
<evidence type="ECO:0000259" key="11">
    <source>
        <dbReference type="Pfam" id="PF02096"/>
    </source>
</evidence>
<evidence type="ECO:0000256" key="7">
    <source>
        <dbReference type="ARBA" id="ARBA00023136"/>
    </source>
</evidence>
<dbReference type="AlphaFoldDB" id="A0A6J6XSG1"/>
<feature type="transmembrane region" description="Helical" evidence="10">
    <location>
        <begin position="186"/>
        <end position="203"/>
    </location>
</feature>
<dbReference type="InterPro" id="IPR028055">
    <property type="entry name" value="YidC/Oxa/ALB_C"/>
</dbReference>
<feature type="compositionally biased region" description="Basic and acidic residues" evidence="9">
    <location>
        <begin position="281"/>
        <end position="291"/>
    </location>
</feature>
<dbReference type="NCBIfam" id="TIGR03592">
    <property type="entry name" value="yidC_oxa1_cterm"/>
    <property type="match status" value="1"/>
</dbReference>
<feature type="transmembrane region" description="Helical" evidence="10">
    <location>
        <begin position="24"/>
        <end position="44"/>
    </location>
</feature>